<dbReference type="Proteomes" id="UP000663891">
    <property type="component" value="Unassembled WGS sequence"/>
</dbReference>
<name>A0A815M6Y3_9BILA</name>
<dbReference type="AlphaFoldDB" id="A0A815M6Y3"/>
<dbReference type="Proteomes" id="UP000663881">
    <property type="component" value="Unassembled WGS sequence"/>
</dbReference>
<dbReference type="InterPro" id="IPR017452">
    <property type="entry name" value="GPCR_Rhodpsn_7TM"/>
</dbReference>
<feature type="transmembrane region" description="Helical" evidence="5">
    <location>
        <begin position="240"/>
        <end position="260"/>
    </location>
</feature>
<dbReference type="Gene3D" id="1.20.1070.10">
    <property type="entry name" value="Rhodopsin 7-helix transmembrane proteins"/>
    <property type="match status" value="1"/>
</dbReference>
<evidence type="ECO:0000256" key="3">
    <source>
        <dbReference type="ARBA" id="ARBA00022989"/>
    </source>
</evidence>
<evidence type="ECO:0000313" key="7">
    <source>
        <dbReference type="EMBL" id="CAF1416507.1"/>
    </source>
</evidence>
<keyword evidence="4 5" id="KW-0472">Membrane</keyword>
<evidence type="ECO:0000259" key="6">
    <source>
        <dbReference type="PROSITE" id="PS50262"/>
    </source>
</evidence>
<feature type="transmembrane region" description="Helical" evidence="5">
    <location>
        <begin position="20"/>
        <end position="38"/>
    </location>
</feature>
<protein>
    <recommendedName>
        <fullName evidence="6">G-protein coupled receptors family 1 profile domain-containing protein</fullName>
    </recommendedName>
</protein>
<reference evidence="7" key="1">
    <citation type="submission" date="2021-02" db="EMBL/GenBank/DDBJ databases">
        <authorList>
            <person name="Nowell W R."/>
        </authorList>
    </citation>
    <scope>NUCLEOTIDE SEQUENCE</scope>
</reference>
<dbReference type="GO" id="GO:0016020">
    <property type="term" value="C:membrane"/>
    <property type="evidence" value="ECO:0007669"/>
    <property type="project" value="UniProtKB-SubCell"/>
</dbReference>
<feature type="domain" description="G-protein coupled receptors family 1 profile" evidence="6">
    <location>
        <begin position="29"/>
        <end position="299"/>
    </location>
</feature>
<feature type="transmembrane region" description="Helical" evidence="5">
    <location>
        <begin position="130"/>
        <end position="151"/>
    </location>
</feature>
<feature type="transmembrane region" description="Helical" evidence="5">
    <location>
        <begin position="89"/>
        <end position="110"/>
    </location>
</feature>
<proteinExistence type="predicted"/>
<dbReference type="EMBL" id="CAJNON010001012">
    <property type="protein sequence ID" value="CAF1416507.1"/>
    <property type="molecule type" value="Genomic_DNA"/>
</dbReference>
<dbReference type="GO" id="GO:0004930">
    <property type="term" value="F:G protein-coupled receptor activity"/>
    <property type="evidence" value="ECO:0007669"/>
    <property type="project" value="InterPro"/>
</dbReference>
<gene>
    <name evidence="8" type="ORF">OKA104_LOCUS41899</name>
    <name evidence="7" type="ORF">VCS650_LOCUS37449</name>
</gene>
<accession>A0A815M6Y3</accession>
<sequence>MSTSTVLYTIQTNLFRFGGPALILIGSISCIFNLMVFTKSTLRKNPCTICFIAVNSQNLIYYYVAVLMTTLSVGYDIDPSSISIHFCRFRFYVGYVFASWEATCLILASIDRTLVTSSKANTRKLSSRRLILISLISLGLFWMIFHIHALIFMEIEQFGPNYFVCYYRSGAYTLFITYYLLLINGLLPPLIMAILGFVTVNNIRRVGRAALRTDAINGTTVTIGRNHTLQSKDHQLIRMLLMDIIIYVISKTPLAIFYIYQQITQYQEKSLEQQAIEESILYFTYFLFFIENSISAYTNILVSSTYRTEIKRILSNSR</sequence>
<dbReference type="PROSITE" id="PS50262">
    <property type="entry name" value="G_PROTEIN_RECEP_F1_2"/>
    <property type="match status" value="1"/>
</dbReference>
<comment type="subcellular location">
    <subcellularLocation>
        <location evidence="1">Membrane</location>
    </subcellularLocation>
</comment>
<evidence type="ECO:0000256" key="2">
    <source>
        <dbReference type="ARBA" id="ARBA00022692"/>
    </source>
</evidence>
<keyword evidence="2 5" id="KW-0812">Transmembrane</keyword>
<evidence type="ECO:0000313" key="9">
    <source>
        <dbReference type="Proteomes" id="UP000663891"/>
    </source>
</evidence>
<dbReference type="SUPFAM" id="SSF81321">
    <property type="entry name" value="Family A G protein-coupled receptor-like"/>
    <property type="match status" value="1"/>
</dbReference>
<comment type="caution">
    <text evidence="7">The sequence shown here is derived from an EMBL/GenBank/DDBJ whole genome shotgun (WGS) entry which is preliminary data.</text>
</comment>
<feature type="transmembrane region" description="Helical" evidence="5">
    <location>
        <begin position="280"/>
        <end position="302"/>
    </location>
</feature>
<feature type="transmembrane region" description="Helical" evidence="5">
    <location>
        <begin position="171"/>
        <end position="198"/>
    </location>
</feature>
<evidence type="ECO:0000256" key="5">
    <source>
        <dbReference type="SAM" id="Phobius"/>
    </source>
</evidence>
<dbReference type="OrthoDB" id="10092377at2759"/>
<evidence type="ECO:0000256" key="4">
    <source>
        <dbReference type="ARBA" id="ARBA00023136"/>
    </source>
</evidence>
<dbReference type="InterPro" id="IPR000276">
    <property type="entry name" value="GPCR_Rhodpsn"/>
</dbReference>
<evidence type="ECO:0000313" key="8">
    <source>
        <dbReference type="EMBL" id="CAF4218248.1"/>
    </source>
</evidence>
<keyword evidence="3 5" id="KW-1133">Transmembrane helix</keyword>
<evidence type="ECO:0000256" key="1">
    <source>
        <dbReference type="ARBA" id="ARBA00004370"/>
    </source>
</evidence>
<dbReference type="Pfam" id="PF00001">
    <property type="entry name" value="7tm_1"/>
    <property type="match status" value="1"/>
</dbReference>
<feature type="transmembrane region" description="Helical" evidence="5">
    <location>
        <begin position="59"/>
        <end position="77"/>
    </location>
</feature>
<dbReference type="EMBL" id="CAJOAY010010226">
    <property type="protein sequence ID" value="CAF4218248.1"/>
    <property type="molecule type" value="Genomic_DNA"/>
</dbReference>
<organism evidence="7 9">
    <name type="scientific">Adineta steineri</name>
    <dbReference type="NCBI Taxonomy" id="433720"/>
    <lineage>
        <taxon>Eukaryota</taxon>
        <taxon>Metazoa</taxon>
        <taxon>Spiralia</taxon>
        <taxon>Gnathifera</taxon>
        <taxon>Rotifera</taxon>
        <taxon>Eurotatoria</taxon>
        <taxon>Bdelloidea</taxon>
        <taxon>Adinetida</taxon>
        <taxon>Adinetidae</taxon>
        <taxon>Adineta</taxon>
    </lineage>
</organism>